<comment type="caution">
    <text evidence="2">The sequence shown here is derived from an EMBL/GenBank/DDBJ whole genome shotgun (WGS) entry which is preliminary data.</text>
</comment>
<dbReference type="EMBL" id="NMUH01000802">
    <property type="protein sequence ID" value="MQL85029.1"/>
    <property type="molecule type" value="Genomic_DNA"/>
</dbReference>
<dbReference type="Proteomes" id="UP000652761">
    <property type="component" value="Unassembled WGS sequence"/>
</dbReference>
<dbReference type="AlphaFoldDB" id="A0A843UZQ0"/>
<gene>
    <name evidence="2" type="ORF">Taro_017546</name>
</gene>
<evidence type="ECO:0000313" key="2">
    <source>
        <dbReference type="EMBL" id="MQL85029.1"/>
    </source>
</evidence>
<name>A0A843UZQ0_COLES</name>
<proteinExistence type="predicted"/>
<protein>
    <submittedName>
        <fullName evidence="2">Uncharacterized protein</fullName>
    </submittedName>
</protein>
<organism evidence="2 3">
    <name type="scientific">Colocasia esculenta</name>
    <name type="common">Wild taro</name>
    <name type="synonym">Arum esculentum</name>
    <dbReference type="NCBI Taxonomy" id="4460"/>
    <lineage>
        <taxon>Eukaryota</taxon>
        <taxon>Viridiplantae</taxon>
        <taxon>Streptophyta</taxon>
        <taxon>Embryophyta</taxon>
        <taxon>Tracheophyta</taxon>
        <taxon>Spermatophyta</taxon>
        <taxon>Magnoliopsida</taxon>
        <taxon>Liliopsida</taxon>
        <taxon>Araceae</taxon>
        <taxon>Aroideae</taxon>
        <taxon>Colocasieae</taxon>
        <taxon>Colocasia</taxon>
    </lineage>
</organism>
<sequence length="48" mass="5375">MDHFGADFGAPKGKSGFRGAKRVKNPAIPTQFPTFPILTLVDWNWKQT</sequence>
<reference evidence="2" key="1">
    <citation type="submission" date="2017-07" db="EMBL/GenBank/DDBJ databases">
        <title>Taro Niue Genome Assembly and Annotation.</title>
        <authorList>
            <person name="Atibalentja N."/>
            <person name="Keating K."/>
            <person name="Fields C.J."/>
        </authorList>
    </citation>
    <scope>NUCLEOTIDE SEQUENCE</scope>
    <source>
        <strain evidence="2">Niue_2</strain>
        <tissue evidence="2">Leaf</tissue>
    </source>
</reference>
<evidence type="ECO:0000256" key="1">
    <source>
        <dbReference type="SAM" id="MobiDB-lite"/>
    </source>
</evidence>
<feature type="region of interest" description="Disordered" evidence="1">
    <location>
        <begin position="1"/>
        <end position="22"/>
    </location>
</feature>
<keyword evidence="3" id="KW-1185">Reference proteome</keyword>
<evidence type="ECO:0000313" key="3">
    <source>
        <dbReference type="Proteomes" id="UP000652761"/>
    </source>
</evidence>
<accession>A0A843UZQ0</accession>